<sequence>MKSIDIKTMVLGVISASILLLLMASLFSTYKLRDDLIKFSSLLSNEVAAIHSTDRVNIEFKRQVQEWKNVLIRGADDSQREKYWGKFLTQEESVQKIARELKGQLSFDPGLQRQVQDFIVAHEKMGSAYRSGFEEFNASGYDHRAGDIAVKGIDRAPSKLLDDISKKVNAVAKQSGETTITESEAVVVYAVVLTLVTGALVLFGSYVILQREVLKPLRNTASAISDLSKGNLGMNLSRNGRGEIGLLNSATADLAGQMRDLIASLTKTSDALQHTAEMFEKQSSKQSLASTEQVAQSTQAAQEVSTLVNSAEHAFDTASHTKEMTEATMEKAEKASAVVDHVDGLMKALQEDILHADNAVSTLSERVVRVDEVMTVIQGIAEQTNLLALNAAIEAARAGDQGRGFAVVADEVRGLAQKTQHSTQEIASILEDLRKGSESSVQAMKVGQEKTNYAAEKTNEIAALWQGLSGDISDISAKNAELNQSASKQSEAASGVESFIEKLKQDAVLQSQLSDEQRSVSGDLLELSGEIKTKIAYYKAS</sequence>
<dbReference type="Pfam" id="PF00015">
    <property type="entry name" value="MCPsignal"/>
    <property type="match status" value="1"/>
</dbReference>
<evidence type="ECO:0000259" key="7">
    <source>
        <dbReference type="PROSITE" id="PS50885"/>
    </source>
</evidence>
<proteinExistence type="inferred from homology"/>
<feature type="domain" description="Methyl-accepting transducer" evidence="6">
    <location>
        <begin position="268"/>
        <end position="504"/>
    </location>
</feature>
<dbReference type="SUPFAM" id="SSF58104">
    <property type="entry name" value="Methyl-accepting chemotaxis protein (MCP) signaling domain"/>
    <property type="match status" value="1"/>
</dbReference>
<keyword evidence="5" id="KW-0812">Transmembrane</keyword>
<accession>A0A7X0JPA0</accession>
<dbReference type="PROSITE" id="PS50111">
    <property type="entry name" value="CHEMOTAXIS_TRANSDUC_2"/>
    <property type="match status" value="1"/>
</dbReference>
<name>A0A7X0JPA0_9GAMM</name>
<dbReference type="PROSITE" id="PS50885">
    <property type="entry name" value="HAMP"/>
    <property type="match status" value="1"/>
</dbReference>
<reference evidence="8 9" key="1">
    <citation type="submission" date="2020-08" db="EMBL/GenBank/DDBJ databases">
        <title>Genomic Encyclopedia of Type Strains, Phase IV (KMG-IV): sequencing the most valuable type-strain genomes for metagenomic binning, comparative biology and taxonomic classification.</title>
        <authorList>
            <person name="Goeker M."/>
        </authorList>
    </citation>
    <scope>NUCLEOTIDE SEQUENCE [LARGE SCALE GENOMIC DNA]</scope>
    <source>
        <strain evidence="8 9">DSM 22368</strain>
    </source>
</reference>
<protein>
    <submittedName>
        <fullName evidence="8">Methyl-accepting chemotaxis protein</fullName>
    </submittedName>
</protein>
<keyword evidence="2 4" id="KW-0807">Transducer</keyword>
<gene>
    <name evidence="8" type="ORF">HNR48_000070</name>
</gene>
<dbReference type="GO" id="GO:0006935">
    <property type="term" value="P:chemotaxis"/>
    <property type="evidence" value="ECO:0007669"/>
    <property type="project" value="InterPro"/>
</dbReference>
<dbReference type="PRINTS" id="PR00260">
    <property type="entry name" value="CHEMTRNSDUCR"/>
</dbReference>
<dbReference type="EMBL" id="JACHHT010000001">
    <property type="protein sequence ID" value="MBB6519792.1"/>
    <property type="molecule type" value="Genomic_DNA"/>
</dbReference>
<keyword evidence="5" id="KW-0472">Membrane</keyword>
<dbReference type="GO" id="GO:0004888">
    <property type="term" value="F:transmembrane signaling receptor activity"/>
    <property type="evidence" value="ECO:0007669"/>
    <property type="project" value="InterPro"/>
</dbReference>
<dbReference type="GO" id="GO:0016020">
    <property type="term" value="C:membrane"/>
    <property type="evidence" value="ECO:0007669"/>
    <property type="project" value="UniProtKB-SubCell"/>
</dbReference>
<dbReference type="InParanoid" id="A0A7X0JPA0"/>
<comment type="caution">
    <text evidence="8">The sequence shown here is derived from an EMBL/GenBank/DDBJ whole genome shotgun (WGS) entry which is preliminary data.</text>
</comment>
<organism evidence="8 9">
    <name type="scientific">Pseudoteredinibacter isoporae</name>
    <dbReference type="NCBI Taxonomy" id="570281"/>
    <lineage>
        <taxon>Bacteria</taxon>
        <taxon>Pseudomonadati</taxon>
        <taxon>Pseudomonadota</taxon>
        <taxon>Gammaproteobacteria</taxon>
        <taxon>Cellvibrionales</taxon>
        <taxon>Cellvibrionaceae</taxon>
        <taxon>Pseudoteredinibacter</taxon>
    </lineage>
</organism>
<comment type="subcellular location">
    <subcellularLocation>
        <location evidence="1">Membrane</location>
    </subcellularLocation>
</comment>
<evidence type="ECO:0000259" key="6">
    <source>
        <dbReference type="PROSITE" id="PS50111"/>
    </source>
</evidence>
<dbReference type="PANTHER" id="PTHR32089:SF112">
    <property type="entry name" value="LYSOZYME-LIKE PROTEIN-RELATED"/>
    <property type="match status" value="1"/>
</dbReference>
<dbReference type="InterPro" id="IPR003660">
    <property type="entry name" value="HAMP_dom"/>
</dbReference>
<dbReference type="InterPro" id="IPR004090">
    <property type="entry name" value="Chemotax_Me-accpt_rcpt"/>
</dbReference>
<dbReference type="PANTHER" id="PTHR32089">
    <property type="entry name" value="METHYL-ACCEPTING CHEMOTAXIS PROTEIN MCPB"/>
    <property type="match status" value="1"/>
</dbReference>
<evidence type="ECO:0000256" key="4">
    <source>
        <dbReference type="PROSITE-ProRule" id="PRU00284"/>
    </source>
</evidence>
<evidence type="ECO:0000256" key="1">
    <source>
        <dbReference type="ARBA" id="ARBA00004370"/>
    </source>
</evidence>
<keyword evidence="5" id="KW-1133">Transmembrane helix</keyword>
<evidence type="ECO:0000256" key="5">
    <source>
        <dbReference type="SAM" id="Phobius"/>
    </source>
</evidence>
<evidence type="ECO:0000256" key="3">
    <source>
        <dbReference type="ARBA" id="ARBA00029447"/>
    </source>
</evidence>
<feature type="domain" description="HAMP" evidence="7">
    <location>
        <begin position="211"/>
        <end position="263"/>
    </location>
</feature>
<dbReference type="InterPro" id="IPR004089">
    <property type="entry name" value="MCPsignal_dom"/>
</dbReference>
<dbReference type="SMART" id="SM00283">
    <property type="entry name" value="MA"/>
    <property type="match status" value="1"/>
</dbReference>
<dbReference type="FunCoup" id="A0A7X0JPA0">
    <property type="interactions" value="133"/>
</dbReference>
<feature type="transmembrane region" description="Helical" evidence="5">
    <location>
        <begin position="186"/>
        <end position="209"/>
    </location>
</feature>
<evidence type="ECO:0000256" key="2">
    <source>
        <dbReference type="ARBA" id="ARBA00023224"/>
    </source>
</evidence>
<dbReference type="RefSeq" id="WP_166853129.1">
    <property type="nucleotide sequence ID" value="NZ_JAAONY010000001.1"/>
</dbReference>
<dbReference type="Proteomes" id="UP000528457">
    <property type="component" value="Unassembled WGS sequence"/>
</dbReference>
<evidence type="ECO:0000313" key="8">
    <source>
        <dbReference type="EMBL" id="MBB6519792.1"/>
    </source>
</evidence>
<comment type="similarity">
    <text evidence="3">Belongs to the methyl-accepting chemotaxis (MCP) protein family.</text>
</comment>
<evidence type="ECO:0000313" key="9">
    <source>
        <dbReference type="Proteomes" id="UP000528457"/>
    </source>
</evidence>
<dbReference type="AlphaFoldDB" id="A0A7X0JPA0"/>
<keyword evidence="9" id="KW-1185">Reference proteome</keyword>
<dbReference type="GO" id="GO:0007165">
    <property type="term" value="P:signal transduction"/>
    <property type="evidence" value="ECO:0007669"/>
    <property type="project" value="UniProtKB-KW"/>
</dbReference>
<dbReference type="Gene3D" id="1.10.287.950">
    <property type="entry name" value="Methyl-accepting chemotaxis protein"/>
    <property type="match status" value="1"/>
</dbReference>